<dbReference type="EMBL" id="JAGSXH010000007">
    <property type="protein sequence ID" value="MBS2962108.1"/>
    <property type="molecule type" value="Genomic_DNA"/>
</dbReference>
<accession>A0A8J8BAJ1</accession>
<proteinExistence type="predicted"/>
<evidence type="ECO:0000313" key="1">
    <source>
        <dbReference type="EMBL" id="MBS2962108.1"/>
    </source>
</evidence>
<evidence type="ECO:0000313" key="2">
    <source>
        <dbReference type="Proteomes" id="UP000677913"/>
    </source>
</evidence>
<dbReference type="Proteomes" id="UP000677913">
    <property type="component" value="Unassembled WGS sequence"/>
</dbReference>
<organism evidence="1 2">
    <name type="scientific">Actinocrinis puniceicyclus</name>
    <dbReference type="NCBI Taxonomy" id="977794"/>
    <lineage>
        <taxon>Bacteria</taxon>
        <taxon>Bacillati</taxon>
        <taxon>Actinomycetota</taxon>
        <taxon>Actinomycetes</taxon>
        <taxon>Catenulisporales</taxon>
        <taxon>Actinospicaceae</taxon>
        <taxon>Actinocrinis</taxon>
    </lineage>
</organism>
<protein>
    <submittedName>
        <fullName evidence="1">Uncharacterized protein</fullName>
    </submittedName>
</protein>
<dbReference type="RefSeq" id="WP_211464429.1">
    <property type="nucleotide sequence ID" value="NZ_JAGSXH010000007.1"/>
</dbReference>
<sequence length="58" mass="6556">MAKYVINKGYSTSEVRERDVVAHSFKTVGDFVDFVDTTGEIILRVKASHVVTIERVIE</sequence>
<keyword evidence="2" id="KW-1185">Reference proteome</keyword>
<comment type="caution">
    <text evidence="1">The sequence shown here is derived from an EMBL/GenBank/DDBJ whole genome shotgun (WGS) entry which is preliminary data.</text>
</comment>
<gene>
    <name evidence="1" type="ORF">KGA66_03550</name>
</gene>
<dbReference type="AlphaFoldDB" id="A0A8J8BAJ1"/>
<reference evidence="1" key="1">
    <citation type="submission" date="2021-04" db="EMBL/GenBank/DDBJ databases">
        <title>Genome based classification of Actinospica acidithermotolerans sp. nov., an actinobacterium isolated from an Indonesian hot spring.</title>
        <authorList>
            <person name="Kusuma A.B."/>
            <person name="Putra K.E."/>
            <person name="Nafisah S."/>
            <person name="Loh J."/>
            <person name="Nouioui I."/>
            <person name="Goodfellow M."/>
        </authorList>
    </citation>
    <scope>NUCLEOTIDE SEQUENCE</scope>
    <source>
        <strain evidence="1">DSM 45618</strain>
    </source>
</reference>
<name>A0A8J8BAJ1_9ACTN</name>